<dbReference type="OrthoDB" id="407509at2759"/>
<name>A0A8S4SJD6_9NEOP</name>
<dbReference type="AlphaFoldDB" id="A0A8S4SJD6"/>
<organism evidence="1 2">
    <name type="scientific">Pararge aegeria aegeria</name>
    <dbReference type="NCBI Taxonomy" id="348720"/>
    <lineage>
        <taxon>Eukaryota</taxon>
        <taxon>Metazoa</taxon>
        <taxon>Ecdysozoa</taxon>
        <taxon>Arthropoda</taxon>
        <taxon>Hexapoda</taxon>
        <taxon>Insecta</taxon>
        <taxon>Pterygota</taxon>
        <taxon>Neoptera</taxon>
        <taxon>Endopterygota</taxon>
        <taxon>Lepidoptera</taxon>
        <taxon>Glossata</taxon>
        <taxon>Ditrysia</taxon>
        <taxon>Papilionoidea</taxon>
        <taxon>Nymphalidae</taxon>
        <taxon>Satyrinae</taxon>
        <taxon>Satyrini</taxon>
        <taxon>Parargina</taxon>
        <taxon>Pararge</taxon>
    </lineage>
</organism>
<dbReference type="Proteomes" id="UP000838756">
    <property type="component" value="Unassembled WGS sequence"/>
</dbReference>
<reference evidence="1" key="1">
    <citation type="submission" date="2022-03" db="EMBL/GenBank/DDBJ databases">
        <authorList>
            <person name="Lindestad O."/>
        </authorList>
    </citation>
    <scope>NUCLEOTIDE SEQUENCE</scope>
</reference>
<gene>
    <name evidence="1" type="primary">jg2249</name>
    <name evidence="1" type="ORF">PAEG_LOCUS26907</name>
</gene>
<keyword evidence="2" id="KW-1185">Reference proteome</keyword>
<evidence type="ECO:0000313" key="2">
    <source>
        <dbReference type="Proteomes" id="UP000838756"/>
    </source>
</evidence>
<protein>
    <submittedName>
        <fullName evidence="1">Jg2249 protein</fullName>
    </submittedName>
</protein>
<comment type="caution">
    <text evidence="1">The sequence shown here is derived from an EMBL/GenBank/DDBJ whole genome shotgun (WGS) entry which is preliminary data.</text>
</comment>
<evidence type="ECO:0000313" key="1">
    <source>
        <dbReference type="EMBL" id="CAH2268562.1"/>
    </source>
</evidence>
<proteinExistence type="predicted"/>
<accession>A0A8S4SJD6</accession>
<sequence>MERVRLGVSLRDQIRKEICGRTRVTDIAQRFAMLKWQWMRLIARRTDGRWGPKVLEWRTVRLGVSLRDQIRIEEICGRTRVTDIAQRFAMLKWQWMRLIARRTDGRWGPKVLEWRSVGRPLSVSWTDGIKLDVYAFFQRLPAGKKRSVPWILEVQNPPPSIPRPMSSSGPKSVEVMQMIRQMRV</sequence>
<dbReference type="EMBL" id="CAKXAJ010026448">
    <property type="protein sequence ID" value="CAH2268562.1"/>
    <property type="molecule type" value="Genomic_DNA"/>
</dbReference>